<gene>
    <name evidence="2" type="ORF">IX84_07075</name>
</gene>
<accession>A0A098S8K1</accession>
<dbReference type="AlphaFoldDB" id="A0A098S8K1"/>
<protein>
    <submittedName>
        <fullName evidence="2">Phosphatidic acid phosphatase</fullName>
    </submittedName>
</protein>
<dbReference type="STRING" id="1524460.IX84_07075"/>
<evidence type="ECO:0000259" key="1">
    <source>
        <dbReference type="Pfam" id="PF01569"/>
    </source>
</evidence>
<proteinExistence type="predicted"/>
<dbReference type="Gene3D" id="1.10.606.20">
    <property type="match status" value="1"/>
</dbReference>
<dbReference type="CDD" id="cd03398">
    <property type="entry name" value="PAP2_haloperoxidase"/>
    <property type="match status" value="1"/>
</dbReference>
<dbReference type="EMBL" id="JPOS01000018">
    <property type="protein sequence ID" value="KGE88450.1"/>
    <property type="molecule type" value="Genomic_DNA"/>
</dbReference>
<organism evidence="2 3">
    <name type="scientific">Phaeodactylibacter xiamenensis</name>
    <dbReference type="NCBI Taxonomy" id="1524460"/>
    <lineage>
        <taxon>Bacteria</taxon>
        <taxon>Pseudomonadati</taxon>
        <taxon>Bacteroidota</taxon>
        <taxon>Saprospiria</taxon>
        <taxon>Saprospirales</taxon>
        <taxon>Haliscomenobacteraceae</taxon>
        <taxon>Phaeodactylibacter</taxon>
    </lineage>
</organism>
<dbReference type="Pfam" id="PF01569">
    <property type="entry name" value="PAP2"/>
    <property type="match status" value="1"/>
</dbReference>
<dbReference type="Proteomes" id="UP000029736">
    <property type="component" value="Unassembled WGS sequence"/>
</dbReference>
<dbReference type="SUPFAM" id="SSF48317">
    <property type="entry name" value="Acid phosphatase/Vanadium-dependent haloperoxidase"/>
    <property type="match status" value="1"/>
</dbReference>
<dbReference type="PANTHER" id="PTHR34599">
    <property type="entry name" value="PEROXIDASE-RELATED"/>
    <property type="match status" value="1"/>
</dbReference>
<evidence type="ECO:0000313" key="2">
    <source>
        <dbReference type="EMBL" id="KGE88450.1"/>
    </source>
</evidence>
<name>A0A098S8K1_9BACT</name>
<sequence>MHWKVGLYLIVLAAITWSCQPTNPNYREDINDAAYFHESMKKLSDVIVYDIFSPPVASRIYAYASIAGYEALQPDYPEYQTLAGQINGLEALPQPEEGQVYCHPLASLHAFLKVGKALTFSEDKMDAYQQELYQRLDSIHVPEDVWDRSLLYGEAVADHILAWADKDMYKQTRTYPKFSINDDPARWQPTPPDYMDGIEPHWREIRTLVLESPQQFTPPPPTEFSTEKDSKFMQETMEVYNALAVADTAEQTERRSIAKFWDCNPYVSHHTGHVMFATKKITPGGHWIGITKIACEQDEASFMKSVEAYTLTSIALFDGFISCWDEKYRSNLIRPETVINKYIDEDWVPTLQTPPFPEHTSGHSVISRAAAVALTSIFGDDFAFNDTTEEEYGLPARQFKSFYHASNEAAVSRLYGGIHYRPAIDYGVAQGEKVGEYVVEELQLKQQLSSK</sequence>
<feature type="domain" description="Phosphatidic acid phosphatase type 2/haloperoxidase" evidence="1">
    <location>
        <begin position="313"/>
        <end position="431"/>
    </location>
</feature>
<dbReference type="RefSeq" id="WP_044217945.1">
    <property type="nucleotide sequence ID" value="NZ_JBKAGJ010000006.1"/>
</dbReference>
<dbReference type="InterPro" id="IPR000326">
    <property type="entry name" value="PAP2/HPO"/>
</dbReference>
<keyword evidence="3" id="KW-1185">Reference proteome</keyword>
<dbReference type="InterPro" id="IPR036938">
    <property type="entry name" value="PAP2/HPO_sf"/>
</dbReference>
<evidence type="ECO:0000313" key="3">
    <source>
        <dbReference type="Proteomes" id="UP000029736"/>
    </source>
</evidence>
<dbReference type="PANTHER" id="PTHR34599:SF1">
    <property type="entry name" value="PHOSPHATIDIC ACID PHOSPHATASE TYPE 2_HALOPEROXIDASE DOMAIN-CONTAINING PROTEIN"/>
    <property type="match status" value="1"/>
</dbReference>
<comment type="caution">
    <text evidence="2">The sequence shown here is derived from an EMBL/GenBank/DDBJ whole genome shotgun (WGS) entry which is preliminary data.</text>
</comment>
<dbReference type="InterPro" id="IPR052559">
    <property type="entry name" value="V-haloperoxidase"/>
</dbReference>
<dbReference type="OrthoDB" id="7793240at2"/>
<reference evidence="2 3" key="1">
    <citation type="journal article" date="2014" name="Int. J. Syst. Evol. Microbiol.">
        <title>Phaeodactylibacter xiamenensis gen. nov., sp. nov., a member of the family Saprospiraceae isolated from the marine alga Phaeodactylum tricornutum.</title>
        <authorList>
            <person name="Chen Z.Jr."/>
            <person name="Lei X."/>
            <person name="Lai Q."/>
            <person name="Li Y."/>
            <person name="Zhang B."/>
            <person name="Zhang J."/>
            <person name="Zhang H."/>
            <person name="Yang L."/>
            <person name="Zheng W."/>
            <person name="Tian Y."/>
            <person name="Yu Z."/>
            <person name="Xu H.Jr."/>
            <person name="Zheng T."/>
        </authorList>
    </citation>
    <scope>NUCLEOTIDE SEQUENCE [LARGE SCALE GENOMIC DNA]</scope>
    <source>
        <strain evidence="2 3">KD52</strain>
    </source>
</reference>